<protein>
    <submittedName>
        <fullName evidence="2">Uncharacterized protein</fullName>
    </submittedName>
</protein>
<feature type="non-terminal residue" evidence="2">
    <location>
        <position position="1"/>
    </location>
</feature>
<sequence>PIVRLIEHLLSTIDGSDGGVWEMTKVPGLNGSVGEPHEPSEMSHVDPPPVSHTHFENGPSADPDIIAARPEDSDTKPLQLENEFSKTKRPRNHLSIDGC</sequence>
<feature type="compositionally biased region" description="Basic and acidic residues" evidence="1">
    <location>
        <begin position="35"/>
        <end position="44"/>
    </location>
</feature>
<reference evidence="2" key="1">
    <citation type="submission" date="2023-10" db="EMBL/GenBank/DDBJ databases">
        <title>Genome assembly of Pristionchus species.</title>
        <authorList>
            <person name="Yoshida K."/>
            <person name="Sommer R.J."/>
        </authorList>
    </citation>
    <scope>NUCLEOTIDE SEQUENCE</scope>
    <source>
        <strain evidence="2">RS0144</strain>
    </source>
</reference>
<comment type="caution">
    <text evidence="2">The sequence shown here is derived from an EMBL/GenBank/DDBJ whole genome shotgun (WGS) entry which is preliminary data.</text>
</comment>
<keyword evidence="3" id="KW-1185">Reference proteome</keyword>
<evidence type="ECO:0000256" key="1">
    <source>
        <dbReference type="SAM" id="MobiDB-lite"/>
    </source>
</evidence>
<proteinExistence type="predicted"/>
<dbReference type="Proteomes" id="UP001432027">
    <property type="component" value="Unassembled WGS sequence"/>
</dbReference>
<gene>
    <name evidence="2" type="ORF">PENTCL1PPCAC_29460</name>
</gene>
<dbReference type="AlphaFoldDB" id="A0AAV5UJP4"/>
<feature type="region of interest" description="Disordered" evidence="1">
    <location>
        <begin position="26"/>
        <end position="99"/>
    </location>
</feature>
<dbReference type="EMBL" id="BTSX01000006">
    <property type="protein sequence ID" value="GMT07286.1"/>
    <property type="molecule type" value="Genomic_DNA"/>
</dbReference>
<organism evidence="2 3">
    <name type="scientific">Pristionchus entomophagus</name>
    <dbReference type="NCBI Taxonomy" id="358040"/>
    <lineage>
        <taxon>Eukaryota</taxon>
        <taxon>Metazoa</taxon>
        <taxon>Ecdysozoa</taxon>
        <taxon>Nematoda</taxon>
        <taxon>Chromadorea</taxon>
        <taxon>Rhabditida</taxon>
        <taxon>Rhabditina</taxon>
        <taxon>Diplogasteromorpha</taxon>
        <taxon>Diplogasteroidea</taxon>
        <taxon>Neodiplogasteridae</taxon>
        <taxon>Pristionchus</taxon>
    </lineage>
</organism>
<evidence type="ECO:0000313" key="3">
    <source>
        <dbReference type="Proteomes" id="UP001432027"/>
    </source>
</evidence>
<evidence type="ECO:0000313" key="2">
    <source>
        <dbReference type="EMBL" id="GMT07286.1"/>
    </source>
</evidence>
<name>A0AAV5UJP4_9BILA</name>
<accession>A0AAV5UJP4</accession>